<evidence type="ECO:0000313" key="1">
    <source>
        <dbReference type="EMBL" id="CAB1426440.1"/>
    </source>
</evidence>
<proteinExistence type="predicted"/>
<feature type="non-terminal residue" evidence="1">
    <location>
        <position position="111"/>
    </location>
</feature>
<dbReference type="AlphaFoldDB" id="A0A9N7U7W3"/>
<dbReference type="EMBL" id="CADEAL010000889">
    <property type="protein sequence ID" value="CAB1426440.1"/>
    <property type="molecule type" value="Genomic_DNA"/>
</dbReference>
<protein>
    <submittedName>
        <fullName evidence="1">Uncharacterized protein</fullName>
    </submittedName>
</protein>
<dbReference type="Proteomes" id="UP001153269">
    <property type="component" value="Unassembled WGS sequence"/>
</dbReference>
<keyword evidence="2" id="KW-1185">Reference proteome</keyword>
<gene>
    <name evidence="1" type="ORF">PLEPLA_LOCUS14376</name>
</gene>
<comment type="caution">
    <text evidence="1">The sequence shown here is derived from an EMBL/GenBank/DDBJ whole genome shotgun (WGS) entry which is preliminary data.</text>
</comment>
<evidence type="ECO:0000313" key="2">
    <source>
        <dbReference type="Proteomes" id="UP001153269"/>
    </source>
</evidence>
<accession>A0A9N7U7W3</accession>
<reference evidence="1" key="1">
    <citation type="submission" date="2020-03" db="EMBL/GenBank/DDBJ databases">
        <authorList>
            <person name="Weist P."/>
        </authorList>
    </citation>
    <scope>NUCLEOTIDE SEQUENCE</scope>
</reference>
<organism evidence="1 2">
    <name type="scientific">Pleuronectes platessa</name>
    <name type="common">European plaice</name>
    <dbReference type="NCBI Taxonomy" id="8262"/>
    <lineage>
        <taxon>Eukaryota</taxon>
        <taxon>Metazoa</taxon>
        <taxon>Chordata</taxon>
        <taxon>Craniata</taxon>
        <taxon>Vertebrata</taxon>
        <taxon>Euteleostomi</taxon>
        <taxon>Actinopterygii</taxon>
        <taxon>Neopterygii</taxon>
        <taxon>Teleostei</taxon>
        <taxon>Neoteleostei</taxon>
        <taxon>Acanthomorphata</taxon>
        <taxon>Carangaria</taxon>
        <taxon>Pleuronectiformes</taxon>
        <taxon>Pleuronectoidei</taxon>
        <taxon>Pleuronectidae</taxon>
        <taxon>Pleuronectes</taxon>
    </lineage>
</organism>
<sequence>DAHNSFIPPSVPHATDLRIPRYTFPSLHALNISLTPTHPFTNASPLLICHALDDSPVCGNYSEMGGRALIFPPISSSMASFAFSLPLAVNESGRKKECFLAVVMRLRSDSL</sequence>
<name>A0A9N7U7W3_PLEPL</name>